<dbReference type="Pfam" id="PF21068">
    <property type="entry name" value="ATPgraspMvdD"/>
    <property type="match status" value="1"/>
</dbReference>
<name>A0ABT9I4W6_9GAMM</name>
<protein>
    <recommendedName>
        <fullName evidence="1">MvdD-like pre-ATP grasp domain-containing protein</fullName>
    </recommendedName>
</protein>
<comment type="caution">
    <text evidence="2">The sequence shown here is derived from an EMBL/GenBank/DDBJ whole genome shotgun (WGS) entry which is preliminary data.</text>
</comment>
<proteinExistence type="predicted"/>
<evidence type="ECO:0000313" key="3">
    <source>
        <dbReference type="Proteomes" id="UP001231109"/>
    </source>
</evidence>
<reference evidence="2 3" key="1">
    <citation type="submission" date="2022-11" db="EMBL/GenBank/DDBJ databases">
        <title>Viruses from the air-sea interface of a natural surface slick.</title>
        <authorList>
            <person name="Rahlff J."/>
            <person name="Holmfeldt K."/>
        </authorList>
    </citation>
    <scope>NUCLEOTIDE SEQUENCE [LARGE SCALE GENOMIC DNA]</scope>
    <source>
        <strain evidence="2 3">SMS4</strain>
    </source>
</reference>
<gene>
    <name evidence="2" type="ORF">ORJ04_19020</name>
</gene>
<feature type="domain" description="MvdD-like pre-ATP grasp" evidence="1">
    <location>
        <begin position="4"/>
        <end position="119"/>
    </location>
</feature>
<keyword evidence="3" id="KW-1185">Reference proteome</keyword>
<accession>A0ABT9I4W6</accession>
<dbReference type="Gene3D" id="3.30.470.20">
    <property type="entry name" value="ATP-grasp fold, B domain"/>
    <property type="match status" value="1"/>
</dbReference>
<dbReference type="RefSeq" id="WP_305977228.1">
    <property type="nucleotide sequence ID" value="NZ_JAPJDZ010000089.1"/>
</dbReference>
<evidence type="ECO:0000313" key="2">
    <source>
        <dbReference type="EMBL" id="MDP5138045.1"/>
    </source>
</evidence>
<dbReference type="InterPro" id="IPR048936">
    <property type="entry name" value="MvdD-like_ATPgrasp"/>
</dbReference>
<organism evidence="2 3">
    <name type="scientific">Rheinheimera baltica</name>
    <dbReference type="NCBI Taxonomy" id="67576"/>
    <lineage>
        <taxon>Bacteria</taxon>
        <taxon>Pseudomonadati</taxon>
        <taxon>Pseudomonadota</taxon>
        <taxon>Gammaproteobacteria</taxon>
        <taxon>Chromatiales</taxon>
        <taxon>Chromatiaceae</taxon>
        <taxon>Rheinheimera</taxon>
    </lineage>
</organism>
<evidence type="ECO:0000259" key="1">
    <source>
        <dbReference type="Pfam" id="PF21068"/>
    </source>
</evidence>
<dbReference type="PANTHER" id="PTHR21621:SF0">
    <property type="entry name" value="BETA-CITRYLGLUTAMATE SYNTHASE B-RELATED"/>
    <property type="match status" value="1"/>
</dbReference>
<sequence>MSVVLAVSHSEDIHVDLVLSLISHEDIQLFRLDADCFPRDYQFWYGYTPDGLDGELLHLPSGKRIRLADITAVWLRKPAPFSFISADLSQQEQAFAVEETEHALLGLLYSLKCFWVNHPLQLRGAMWKVEQLQRAIAFGFDIPESLITNIPSRVRRLASSSRGGIIFKALSSSWLAAEQVDEDQQLCTGLATTLLTEKDLSDLSAVTELPCHFQHYSEKQYELRVTVIGDQVFAARIDANYDNSNSVDCRDSRVVAKYSPYHLPGEWAQSILNFVRSYGLLYSALDFIVSPEQKLIFLENNPNGQFLYVEQQVPEFQLCQVMADLLTESALCQN</sequence>
<dbReference type="EMBL" id="JAPJDZ010000089">
    <property type="protein sequence ID" value="MDP5138045.1"/>
    <property type="molecule type" value="Genomic_DNA"/>
</dbReference>
<dbReference type="Proteomes" id="UP001231109">
    <property type="component" value="Unassembled WGS sequence"/>
</dbReference>
<dbReference type="PANTHER" id="PTHR21621">
    <property type="entry name" value="RIBOSOMAL PROTEIN S6 MODIFICATION PROTEIN"/>
    <property type="match status" value="1"/>
</dbReference>
<dbReference type="SUPFAM" id="SSF56059">
    <property type="entry name" value="Glutathione synthetase ATP-binding domain-like"/>
    <property type="match status" value="1"/>
</dbReference>